<dbReference type="CDD" id="cd01107">
    <property type="entry name" value="HTH_BmrR"/>
    <property type="match status" value="1"/>
</dbReference>
<dbReference type="PANTHER" id="PTHR30204:SF97">
    <property type="entry name" value="MERR FAMILY REGULATORY PROTEIN"/>
    <property type="match status" value="1"/>
</dbReference>
<dbReference type="SMART" id="SM00422">
    <property type="entry name" value="HTH_MERR"/>
    <property type="match status" value="1"/>
</dbReference>
<dbReference type="SUPFAM" id="SSF55136">
    <property type="entry name" value="Probable bacterial effector-binding domain"/>
    <property type="match status" value="1"/>
</dbReference>
<dbReference type="InterPro" id="IPR010499">
    <property type="entry name" value="AraC_E-bd"/>
</dbReference>
<dbReference type="GO" id="GO:0003700">
    <property type="term" value="F:DNA-binding transcription factor activity"/>
    <property type="evidence" value="ECO:0007669"/>
    <property type="project" value="InterPro"/>
</dbReference>
<evidence type="ECO:0000313" key="5">
    <source>
        <dbReference type="Proteomes" id="UP000290921"/>
    </source>
</evidence>
<dbReference type="InterPro" id="IPR000551">
    <property type="entry name" value="MerR-type_HTH_dom"/>
</dbReference>
<dbReference type="Pfam" id="PF06445">
    <property type="entry name" value="GyrI-like"/>
    <property type="match status" value="1"/>
</dbReference>
<dbReference type="Proteomes" id="UP000290921">
    <property type="component" value="Unassembled WGS sequence"/>
</dbReference>
<feature type="coiled-coil region" evidence="2">
    <location>
        <begin position="98"/>
        <end position="125"/>
    </location>
</feature>
<gene>
    <name evidence="4" type="ORF">DP130_00765</name>
</gene>
<sequence>MSSKTYMYGGEYMLKIGDFSKLSRISIRMLRHYNDIGLIIPEDIDEFTGYRYYSEAQLPLANRINALKDMGFNLNTIEKILKEYGDNEALEKYLLIKYEELNEKSEDINRQLTLLKSTIKRLRKDEDVMKYNVTLKEMPKREVASLREIIPSYEMEGILWEEIRKEMDAQNVQFASPCNTIAVFHDKGYKESDVDVEIQISVEGNYEDTKKVKFKTVEAIEIASVTFKGGYEQIGEVNEAIANWIVDNNYEFNGAMFNIYHVSPAMDKNPENWVSEVCYPVKKK</sequence>
<dbReference type="EMBL" id="QMAP01000001">
    <property type="protein sequence ID" value="RXI50536.1"/>
    <property type="molecule type" value="Genomic_DNA"/>
</dbReference>
<dbReference type="Gene3D" id="1.10.1660.10">
    <property type="match status" value="1"/>
</dbReference>
<reference evidence="4 5" key="1">
    <citation type="submission" date="2018-06" db="EMBL/GenBank/DDBJ databases">
        <title>Genome conservation of Clostridium tetani.</title>
        <authorList>
            <person name="Bruggemann H."/>
            <person name="Popoff M.R."/>
        </authorList>
    </citation>
    <scope>NUCLEOTIDE SEQUENCE [LARGE SCALE GENOMIC DNA]</scope>
    <source>
        <strain evidence="4 5">2017.061</strain>
    </source>
</reference>
<evidence type="ECO:0000313" key="4">
    <source>
        <dbReference type="EMBL" id="RXI50536.1"/>
    </source>
</evidence>
<dbReference type="PANTHER" id="PTHR30204">
    <property type="entry name" value="REDOX-CYCLING DRUG-SENSING TRANSCRIPTIONAL ACTIVATOR SOXR"/>
    <property type="match status" value="1"/>
</dbReference>
<dbReference type="InterPro" id="IPR009061">
    <property type="entry name" value="DNA-bd_dom_put_sf"/>
</dbReference>
<dbReference type="PROSITE" id="PS50937">
    <property type="entry name" value="HTH_MERR_2"/>
    <property type="match status" value="1"/>
</dbReference>
<feature type="domain" description="HTH merR-type" evidence="3">
    <location>
        <begin position="13"/>
        <end position="83"/>
    </location>
</feature>
<dbReference type="Pfam" id="PF13411">
    <property type="entry name" value="MerR_1"/>
    <property type="match status" value="1"/>
</dbReference>
<dbReference type="AlphaFoldDB" id="A0A4V1LF06"/>
<dbReference type="InterPro" id="IPR029442">
    <property type="entry name" value="GyrI-like"/>
</dbReference>
<dbReference type="InterPro" id="IPR047057">
    <property type="entry name" value="MerR_fam"/>
</dbReference>
<dbReference type="Gene3D" id="3.20.80.10">
    <property type="entry name" value="Regulatory factor, effector binding domain"/>
    <property type="match status" value="1"/>
</dbReference>
<dbReference type="SUPFAM" id="SSF46955">
    <property type="entry name" value="Putative DNA-binding domain"/>
    <property type="match status" value="1"/>
</dbReference>
<protein>
    <submittedName>
        <fullName evidence="4">MerR family transcriptional regulator</fullName>
    </submittedName>
</protein>
<evidence type="ECO:0000256" key="2">
    <source>
        <dbReference type="SAM" id="Coils"/>
    </source>
</evidence>
<accession>A0A4V1LF06</accession>
<comment type="caution">
    <text evidence="4">The sequence shown here is derived from an EMBL/GenBank/DDBJ whole genome shotgun (WGS) entry which is preliminary data.</text>
</comment>
<name>A0A4V1LF06_CLOTA</name>
<proteinExistence type="predicted"/>
<keyword evidence="1" id="KW-0238">DNA-binding</keyword>
<dbReference type="GO" id="GO:0003677">
    <property type="term" value="F:DNA binding"/>
    <property type="evidence" value="ECO:0007669"/>
    <property type="project" value="UniProtKB-KW"/>
</dbReference>
<evidence type="ECO:0000256" key="1">
    <source>
        <dbReference type="ARBA" id="ARBA00023125"/>
    </source>
</evidence>
<evidence type="ECO:0000259" key="3">
    <source>
        <dbReference type="PROSITE" id="PS50937"/>
    </source>
</evidence>
<dbReference type="InterPro" id="IPR011256">
    <property type="entry name" value="Reg_factor_effector_dom_sf"/>
</dbReference>
<organism evidence="4 5">
    <name type="scientific">Clostridium tetani</name>
    <dbReference type="NCBI Taxonomy" id="1513"/>
    <lineage>
        <taxon>Bacteria</taxon>
        <taxon>Bacillati</taxon>
        <taxon>Bacillota</taxon>
        <taxon>Clostridia</taxon>
        <taxon>Eubacteriales</taxon>
        <taxon>Clostridiaceae</taxon>
        <taxon>Clostridium</taxon>
    </lineage>
</organism>
<dbReference type="SMART" id="SM00871">
    <property type="entry name" value="AraC_E_bind"/>
    <property type="match status" value="1"/>
</dbReference>
<keyword evidence="2" id="KW-0175">Coiled coil</keyword>